<keyword evidence="3" id="KW-0285">Flavoprotein</keyword>
<proteinExistence type="inferred from homology"/>
<evidence type="ECO:0000259" key="5">
    <source>
        <dbReference type="Pfam" id="PF01266"/>
    </source>
</evidence>
<accession>A0A1H8HYT9</accession>
<dbReference type="EMBL" id="FODD01000007">
    <property type="protein sequence ID" value="SEN61056.1"/>
    <property type="molecule type" value="Genomic_DNA"/>
</dbReference>
<dbReference type="Pfam" id="PF01266">
    <property type="entry name" value="DAO"/>
    <property type="match status" value="1"/>
</dbReference>
<reference evidence="6 7" key="1">
    <citation type="submission" date="2016-10" db="EMBL/GenBank/DDBJ databases">
        <authorList>
            <person name="de Groot N.N."/>
        </authorList>
    </citation>
    <scope>NUCLEOTIDE SEQUENCE [LARGE SCALE GENOMIC DNA]</scope>
    <source>
        <strain evidence="6 7">CGMCC 4.2026</strain>
    </source>
</reference>
<dbReference type="Gene3D" id="3.50.50.60">
    <property type="entry name" value="FAD/NAD(P)-binding domain"/>
    <property type="match status" value="1"/>
</dbReference>
<evidence type="ECO:0000313" key="7">
    <source>
        <dbReference type="Proteomes" id="UP000181951"/>
    </source>
</evidence>
<gene>
    <name evidence="6" type="ORF">SAMN05216267_1007110</name>
</gene>
<dbReference type="InterPro" id="IPR006076">
    <property type="entry name" value="FAD-dep_OxRdtase"/>
</dbReference>
<dbReference type="InterPro" id="IPR036188">
    <property type="entry name" value="FAD/NAD-bd_sf"/>
</dbReference>
<dbReference type="Gene3D" id="3.30.9.10">
    <property type="entry name" value="D-Amino Acid Oxidase, subunit A, domain 2"/>
    <property type="match status" value="1"/>
</dbReference>
<dbReference type="AlphaFoldDB" id="A0A1H8HYT9"/>
<evidence type="ECO:0000313" key="6">
    <source>
        <dbReference type="EMBL" id="SEN61056.1"/>
    </source>
</evidence>
<dbReference type="STRING" id="310780.SAMN05216267_1007110"/>
<keyword evidence="7" id="KW-1185">Reference proteome</keyword>
<dbReference type="InterPro" id="IPR017741">
    <property type="entry name" value="FAD-dependent_OxRdtase_HpnW"/>
</dbReference>
<evidence type="ECO:0000256" key="1">
    <source>
        <dbReference type="ARBA" id="ARBA00001974"/>
    </source>
</evidence>
<keyword evidence="4" id="KW-0560">Oxidoreductase</keyword>
<protein>
    <submittedName>
        <fullName evidence="6">FAD dependent oxidoreductase TIGR03364</fullName>
    </submittedName>
</protein>
<comment type="cofactor">
    <cofactor evidence="1">
        <name>FAD</name>
        <dbReference type="ChEBI" id="CHEBI:57692"/>
    </cofactor>
</comment>
<evidence type="ECO:0000256" key="3">
    <source>
        <dbReference type="ARBA" id="ARBA00022630"/>
    </source>
</evidence>
<dbReference type="NCBIfam" id="TIGR03364">
    <property type="entry name" value="HpnW_proposed"/>
    <property type="match status" value="1"/>
</dbReference>
<name>A0A1H8HYT9_9ACTN</name>
<dbReference type="Proteomes" id="UP000181951">
    <property type="component" value="Unassembled WGS sequence"/>
</dbReference>
<dbReference type="SUPFAM" id="SSF51905">
    <property type="entry name" value="FAD/NAD(P)-binding domain"/>
    <property type="match status" value="1"/>
</dbReference>
<dbReference type="GO" id="GO:0016491">
    <property type="term" value="F:oxidoreductase activity"/>
    <property type="evidence" value="ECO:0007669"/>
    <property type="project" value="UniProtKB-KW"/>
</dbReference>
<dbReference type="PANTHER" id="PTHR13847">
    <property type="entry name" value="SARCOSINE DEHYDROGENASE-RELATED"/>
    <property type="match status" value="1"/>
</dbReference>
<dbReference type="GO" id="GO:0005737">
    <property type="term" value="C:cytoplasm"/>
    <property type="evidence" value="ECO:0007669"/>
    <property type="project" value="TreeGrafter"/>
</dbReference>
<dbReference type="PANTHER" id="PTHR13847:SF286">
    <property type="entry name" value="D-AMINO ACID DEHYDROGENASE"/>
    <property type="match status" value="1"/>
</dbReference>
<organism evidence="6 7">
    <name type="scientific">Actinacidiphila rubida</name>
    <dbReference type="NCBI Taxonomy" id="310780"/>
    <lineage>
        <taxon>Bacteria</taxon>
        <taxon>Bacillati</taxon>
        <taxon>Actinomycetota</taxon>
        <taxon>Actinomycetes</taxon>
        <taxon>Kitasatosporales</taxon>
        <taxon>Streptomycetaceae</taxon>
        <taxon>Actinacidiphila</taxon>
    </lineage>
</organism>
<comment type="similarity">
    <text evidence="2">Belongs to the DadA oxidoreductase family.</text>
</comment>
<sequence length="374" mass="40497">MAVRVTVVGAGVLGTMHAWHAIERGHEVVHLEREREARGASVRNFGLVWVGGRAAGPELATAQRARELWEEIGARVPGVGFRANGSLTVVRSAAEQAVAEEVLSRPDAADRGYAWLTPAEVRAHNPAVRGDISGALLCTRDAAVEPRLTLPALREHLAAGGRYTFVPGREVRDVAPGLVRDDHGTSYASDTVVLTTGAWLSGLVRELAPQLPVRRVRLQMAQTDPLGEELTTSVADGDSFRYYPAYAGGALDALRDGHPQPPVPAAHRMQMLMVQRLDGGLTIGDTHEYDEAFSFDVTEDPYDHLLIRAGEILGRPLPRIRRRWAGVYAQCADTTRVVHREQVRDGVWLVTGPGGRGMTCSPAIGEATANEIGW</sequence>
<feature type="domain" description="FAD dependent oxidoreductase" evidence="5">
    <location>
        <begin position="4"/>
        <end position="370"/>
    </location>
</feature>
<evidence type="ECO:0000256" key="2">
    <source>
        <dbReference type="ARBA" id="ARBA00009410"/>
    </source>
</evidence>
<evidence type="ECO:0000256" key="4">
    <source>
        <dbReference type="ARBA" id="ARBA00023002"/>
    </source>
</evidence>